<evidence type="ECO:0000313" key="2">
    <source>
        <dbReference type="Proteomes" id="UP001336020"/>
    </source>
</evidence>
<dbReference type="Proteomes" id="UP001336020">
    <property type="component" value="Unassembled WGS sequence"/>
</dbReference>
<evidence type="ECO:0000313" key="1">
    <source>
        <dbReference type="EMBL" id="MEE2056606.1"/>
    </source>
</evidence>
<reference evidence="1 2" key="1">
    <citation type="submission" date="2023-07" db="EMBL/GenBank/DDBJ databases">
        <authorList>
            <person name="Girao M."/>
            <person name="Carvalho M.F."/>
        </authorList>
    </citation>
    <scope>NUCLEOTIDE SEQUENCE [LARGE SCALE GENOMIC DNA]</scope>
    <source>
        <strain evidence="1 2">YIM65754</strain>
    </source>
</reference>
<accession>A0ABU7L4X8</accession>
<dbReference type="EMBL" id="JAUTXY010000001">
    <property type="protein sequence ID" value="MEE2056606.1"/>
    <property type="molecule type" value="Genomic_DNA"/>
</dbReference>
<name>A0ABU7L4X8_9NOCA</name>
<comment type="caution">
    <text evidence="1">The sequence shown here is derived from an EMBL/GenBank/DDBJ whole genome shotgun (WGS) entry which is preliminary data.</text>
</comment>
<gene>
    <name evidence="1" type="ORF">Q7514_03565</name>
</gene>
<dbReference type="RefSeq" id="WP_330131851.1">
    <property type="nucleotide sequence ID" value="NZ_JAUTXY010000001.1"/>
</dbReference>
<keyword evidence="2" id="KW-1185">Reference proteome</keyword>
<proteinExistence type="predicted"/>
<evidence type="ECO:0008006" key="3">
    <source>
        <dbReference type="Google" id="ProtNLM"/>
    </source>
</evidence>
<sequence length="52" mass="6283">MASSNEYNKRSQMRIRREARAFRNLRQQAQAARDYELLRVLDDAFDDTDSRF</sequence>
<protein>
    <recommendedName>
        <fullName evidence="3">Transcriptional regulator</fullName>
    </recommendedName>
</protein>
<organism evidence="1 2">
    <name type="scientific">Rhodococcus artemisiae</name>
    <dbReference type="NCBI Taxonomy" id="714159"/>
    <lineage>
        <taxon>Bacteria</taxon>
        <taxon>Bacillati</taxon>
        <taxon>Actinomycetota</taxon>
        <taxon>Actinomycetes</taxon>
        <taxon>Mycobacteriales</taxon>
        <taxon>Nocardiaceae</taxon>
        <taxon>Rhodococcus</taxon>
    </lineage>
</organism>